<organism evidence="1">
    <name type="scientific">uncultured Caudovirales phage</name>
    <dbReference type="NCBI Taxonomy" id="2100421"/>
    <lineage>
        <taxon>Viruses</taxon>
        <taxon>Duplodnaviria</taxon>
        <taxon>Heunggongvirae</taxon>
        <taxon>Uroviricota</taxon>
        <taxon>Caudoviricetes</taxon>
        <taxon>Peduoviridae</taxon>
        <taxon>Maltschvirus</taxon>
        <taxon>Maltschvirus maltsch</taxon>
    </lineage>
</organism>
<reference evidence="1" key="1">
    <citation type="submission" date="2020-05" db="EMBL/GenBank/DDBJ databases">
        <authorList>
            <person name="Chiriac C."/>
            <person name="Salcher M."/>
            <person name="Ghai R."/>
            <person name="Kavagutti S V."/>
        </authorList>
    </citation>
    <scope>NUCLEOTIDE SEQUENCE</scope>
</reference>
<dbReference type="EMBL" id="LR796989">
    <property type="protein sequence ID" value="CAB4179958.1"/>
    <property type="molecule type" value="Genomic_DNA"/>
</dbReference>
<accession>A0A6J5QFF7</accession>
<sequence length="112" mass="11977">MGRTNDARLRLVSTLENAGIVVVSDSRNARPLSVIIDPPQVTRSTTNQLSLSFPVNVLMPPPGNLDALIALLDTMDIVLDATSATDATPTVYTVGNQELPAYTVTVPWVAYP</sequence>
<protein>
    <submittedName>
        <fullName evidence="1">Uncharacterized protein</fullName>
    </submittedName>
</protein>
<proteinExistence type="predicted"/>
<evidence type="ECO:0000313" key="1">
    <source>
        <dbReference type="EMBL" id="CAB4179958.1"/>
    </source>
</evidence>
<gene>
    <name evidence="1" type="ORF">UFOVP1054_17</name>
</gene>
<name>A0A6J5QFF7_9CAUD</name>